<dbReference type="AlphaFoldDB" id="Q9LPX6"/>
<organism evidence="2">
    <name type="scientific">Arabidopsis thaliana</name>
    <name type="common">Mouse-ear cress</name>
    <dbReference type="NCBI Taxonomy" id="3702"/>
    <lineage>
        <taxon>Eukaryota</taxon>
        <taxon>Viridiplantae</taxon>
        <taxon>Streptophyta</taxon>
        <taxon>Embryophyta</taxon>
        <taxon>Tracheophyta</taxon>
        <taxon>Spermatophyta</taxon>
        <taxon>Magnoliopsida</taxon>
        <taxon>eudicotyledons</taxon>
        <taxon>Gunneridae</taxon>
        <taxon>Pentapetalae</taxon>
        <taxon>rosids</taxon>
        <taxon>malvids</taxon>
        <taxon>Brassicales</taxon>
        <taxon>Brassicaceae</taxon>
        <taxon>Camelineae</taxon>
        <taxon>Arabidopsis</taxon>
    </lineage>
</organism>
<feature type="region of interest" description="Disordered" evidence="1">
    <location>
        <begin position="73"/>
        <end position="93"/>
    </location>
</feature>
<proteinExistence type="predicted"/>
<evidence type="ECO:0000313" key="2">
    <source>
        <dbReference type="EMBL" id="AAF16639.1"/>
    </source>
</evidence>
<protein>
    <submittedName>
        <fullName evidence="2">T23J18.26</fullName>
    </submittedName>
</protein>
<dbReference type="PIR" id="B86249">
    <property type="entry name" value="B86249"/>
</dbReference>
<dbReference type="ExpressionAtlas" id="Q9LPX6">
    <property type="expression patterns" value="baseline and differential"/>
</dbReference>
<accession>Q9LPX6</accession>
<sequence length="223" mass="25747">MLHMYNVLNKRYYSSIIFSMIFYKDGKKVISGKYHEGIYYLEGTVVKAEKSVPHAENGGKSVVKAVVGVRKKKSRKEVKSAKSEGPSDDQPLLRDHNKEWMLCDSKMKDERITMPEIVGTNYISFQINELNYRREGIGNRTYGHKISDHHRFGDVVLNKILKTIEPTDVMTQAIDGEDFHACYDLLNIVRRTTQLQVTPLSILYAGRKNSRETSQLWEKLLCR</sequence>
<name>Q9LPX6_ARATH</name>
<reference evidence="2" key="1">
    <citation type="submission" date="1999-11" db="EMBL/GenBank/DDBJ databases">
        <title>Genomic sequence for Arabidopsis thaliana BAC T23J18 from chromosome I.</title>
        <authorList>
            <person name="Shinn P."/>
            <person name="Brooks S."/>
            <person name="Buehler E."/>
            <person name="Chao Q."/>
            <person name="Johnson-Hopson C."/>
            <person name="Khan S."/>
            <person name="Kim C."/>
            <person name="Altafi H."/>
            <person name="Bei Q."/>
            <person name="Chin C."/>
            <person name="Chiou J."/>
            <person name="Choi E."/>
            <person name="Conn L."/>
            <person name="Conway A."/>
            <person name="Gonzales A."/>
            <person name="Hansen N."/>
            <person name="Howing B."/>
            <person name="Koo T."/>
            <person name="Lam B."/>
            <person name="Lee J."/>
            <person name="Lenz C."/>
            <person name="Li J."/>
            <person name="Liu A."/>
            <person name="Liu K."/>
            <person name="Liu S."/>
            <person name="Mukharsky N."/>
            <person name="Nguyen M."/>
            <person name="Palm C."/>
            <person name="Pham P."/>
            <person name="Sakano H."/>
            <person name="Schwartz J."/>
            <person name="Southwick A."/>
            <person name="Thaveri A."/>
            <person name="Toriumi M."/>
            <person name="Vaysberg M."/>
            <person name="Yu G."/>
            <person name="Federspiel N.A."/>
            <person name="Theologis A."/>
            <person name="Ecker J.R."/>
        </authorList>
    </citation>
    <scope>NUCLEOTIDE SEQUENCE</scope>
</reference>
<reference evidence="2" key="3">
    <citation type="submission" date="2000-06" db="EMBL/GenBank/DDBJ databases">
        <authorList>
            <person name="Cheuk R."/>
            <person name="Shinn P."/>
            <person name="Brooks S."/>
            <person name="Buehler E."/>
            <person name="Chao Q."/>
            <person name="Johnson-Hopson C."/>
            <person name="Khan S."/>
            <person name="Kim C."/>
            <person name="Altafi H."/>
            <person name="Bei B."/>
            <person name="Chin C."/>
            <person name="Chiou J."/>
            <person name="Choi E."/>
            <person name="Conn L."/>
            <person name="Conway A."/>
            <person name="Gonzalez A."/>
            <person name="Hansen N."/>
            <person name="Howing B."/>
            <person name="Koo T."/>
            <person name="Lam B."/>
            <person name="Lee J."/>
            <person name="Lenz C."/>
            <person name="Li J."/>
            <person name="Liu A."/>
            <person name="Liu J."/>
            <person name="Liu S."/>
            <person name="Mukharsky N."/>
            <person name="Nguyen M."/>
            <person name="Palm C."/>
            <person name="Pham P."/>
            <person name="Sakano H."/>
            <person name="Schwartz J."/>
            <person name="Southwick A."/>
            <person name="Thaveri A."/>
            <person name="Toriumi M."/>
            <person name="Vaysberg M."/>
            <person name="Yu G."/>
            <person name="Davis R."/>
            <person name="Federspiel N."/>
            <person name="Theologis A."/>
            <person name="Ecker J."/>
        </authorList>
    </citation>
    <scope>NUCLEOTIDE SEQUENCE</scope>
</reference>
<evidence type="ECO:0000256" key="1">
    <source>
        <dbReference type="SAM" id="MobiDB-lite"/>
    </source>
</evidence>
<reference key="2">
    <citation type="journal article" date="2000" name="Nature">
        <title>Sequence and analysis of chromosome 1 of the plant Arabidopsis thaliana.</title>
        <authorList>
            <person name="Theologis A."/>
            <person name="Ecker J.R."/>
            <person name="Palm C.J."/>
            <person name="Federspiel N.A."/>
            <person name="Kaul S."/>
            <person name="White O."/>
            <person name="Alonso J."/>
            <person name="Altafi H."/>
            <person name="Araujo R."/>
            <person name="Bowman C.L."/>
            <person name="Brooks S.Y."/>
            <person name="Buehler E."/>
            <person name="Chan A."/>
            <person name="Chao Q."/>
            <person name="Chen H."/>
            <person name="Cheuk R.F."/>
            <person name="Chin C.W."/>
            <person name="Chung M.K."/>
            <person name="Conn L."/>
            <person name="Conway A.B."/>
            <person name="Conway A.R."/>
            <person name="Creasy T.H."/>
            <person name="Dewar K."/>
            <person name="Dunn P."/>
            <person name="Etgu P."/>
            <person name="Feldblyum T.V."/>
            <person name="Feng J."/>
            <person name="Fong B."/>
            <person name="Fujii C.Y."/>
            <person name="Gill J.E."/>
            <person name="Goldsmith A.D."/>
            <person name="Haas B."/>
            <person name="Hansen N.F."/>
            <person name="Hughes B."/>
            <person name="Huizar L."/>
            <person name="Hunter J.L."/>
            <person name="Jenkins J."/>
            <person name="Johnson-Hopson C."/>
            <person name="Khan S."/>
            <person name="Khaykin E."/>
            <person name="Kim C.J."/>
            <person name="Koo H.L."/>
            <person name="Kremenetskaia I."/>
            <person name="Kurtz D.B."/>
            <person name="Kwan A."/>
            <person name="Lam B."/>
            <person name="Langin-Hooper S."/>
            <person name="Lee A."/>
            <person name="Lee J.M."/>
            <person name="Lenz C.A."/>
            <person name="Li J.H."/>
            <person name="Li Y."/>
            <person name="Lin X."/>
            <person name="Liu S.X."/>
            <person name="Liu Z.A."/>
            <person name="Luros J.S."/>
            <person name="Maiti R."/>
            <person name="Marziali A."/>
            <person name="Militscher J."/>
            <person name="Miranda M."/>
            <person name="Nguyen M."/>
            <person name="Nierman W.C."/>
            <person name="Osborne B.I."/>
            <person name="Pai G."/>
            <person name="Peterson J."/>
            <person name="Pham P.K."/>
            <person name="Rizzo M."/>
            <person name="Rooney T."/>
            <person name="Rowley D."/>
            <person name="Sakano H."/>
            <person name="Salzberg S.L."/>
            <person name="Schwartz J.R."/>
            <person name="Shinn P."/>
            <person name="Southwick A.M."/>
            <person name="Sun H."/>
            <person name="Tallon L.J."/>
            <person name="Tambunga G."/>
            <person name="Toriumi M.J."/>
            <person name="Town C.D."/>
            <person name="Utterback T."/>
            <person name="Van Aken S."/>
            <person name="Vaysberg M."/>
            <person name="Vysotskaia V.S."/>
            <person name="Walker M."/>
            <person name="Wu D."/>
            <person name="Yu G."/>
            <person name="Fraser C.M."/>
            <person name="Venter J.C."/>
            <person name="Davis R.W."/>
        </authorList>
    </citation>
    <scope>NUCLEOTIDE SEQUENCE [LARGE SCALE GENOMIC DNA]</scope>
    <source>
        <strain>cv. Columbia</strain>
    </source>
</reference>
<reference evidence="2" key="4">
    <citation type="submission" date="2000-10" db="EMBL/GenBank/DDBJ databases">
        <authorList>
            <person name="Chao Q."/>
            <person name="Brooks S."/>
            <person name="Buehler E."/>
            <person name="Johnson-Hopson C."/>
            <person name="Khan S."/>
            <person name="Kim C."/>
            <person name="Shinn P."/>
            <person name="Altafi H."/>
            <person name="Bei B."/>
            <person name="Chin C."/>
            <person name="Chiou J."/>
            <person name="Choi E."/>
            <person name="Conn L."/>
            <person name="Conway A."/>
            <person name="Gonzalez A."/>
            <person name="Hansen N."/>
            <person name="Howing B."/>
            <person name="Koo T."/>
            <person name="Lam B."/>
            <person name="Lee J."/>
            <person name="Lenz C."/>
            <person name="Li J."/>
            <person name="Liu A."/>
            <person name="Liu J."/>
            <person name="Liu S."/>
            <person name="Mukharsky N."/>
            <person name="Nguyen M."/>
            <person name="Palm C."/>
            <person name="Pham P."/>
            <person name="Sakano H."/>
            <person name="Schwartz J."/>
            <person name="Southwick A."/>
            <person name="Thaveri A."/>
            <person name="Toriumi M."/>
            <person name="Vaysberg M."/>
            <person name="Yu G."/>
            <person name="Davis R."/>
            <person name="Federspiel N."/>
            <person name="Theologis A."/>
            <person name="Ecker J."/>
        </authorList>
    </citation>
    <scope>NUCLEOTIDE SEQUENCE</scope>
</reference>
<dbReference type="EMBL" id="AC011661">
    <property type="protein sequence ID" value="AAF16639.1"/>
    <property type="molecule type" value="Genomic_DNA"/>
</dbReference>